<evidence type="ECO:0000256" key="4">
    <source>
        <dbReference type="ARBA" id="ARBA00073031"/>
    </source>
</evidence>
<dbReference type="Gene3D" id="2.30.33.40">
    <property type="entry name" value="GroES chaperonin"/>
    <property type="match status" value="2"/>
</dbReference>
<evidence type="ECO:0000256" key="3">
    <source>
        <dbReference type="ARBA" id="ARBA00031971"/>
    </source>
</evidence>
<dbReference type="CDD" id="cd00320">
    <property type="entry name" value="cpn10"/>
    <property type="match status" value="2"/>
</dbReference>
<evidence type="ECO:0000256" key="1">
    <source>
        <dbReference type="ARBA" id="ARBA00006975"/>
    </source>
</evidence>
<dbReference type="Pfam" id="PF00166">
    <property type="entry name" value="Cpn10"/>
    <property type="match status" value="2"/>
</dbReference>
<dbReference type="Proteomes" id="UP001530315">
    <property type="component" value="Unassembled WGS sequence"/>
</dbReference>
<evidence type="ECO:0000256" key="2">
    <source>
        <dbReference type="ARBA" id="ARBA00023186"/>
    </source>
</evidence>
<dbReference type="PANTHER" id="PTHR10772">
    <property type="entry name" value="10 KDA HEAT SHOCK PROTEIN"/>
    <property type="match status" value="1"/>
</dbReference>
<dbReference type="InterPro" id="IPR011032">
    <property type="entry name" value="GroES-like_sf"/>
</dbReference>
<gene>
    <name evidence="7" type="ORF">ACHAW5_003311</name>
</gene>
<evidence type="ECO:0000256" key="5">
    <source>
        <dbReference type="ARBA" id="ARBA00079398"/>
    </source>
</evidence>
<sequence>MHCPRKLNATAKSISIVVAAISLLIPASRAFVVVPGGSASANDVPRLGVKLEGREIEGALTPTNNFVLVRKAAVLDKTDGGILLTGSAKIKKTEGTVVSVGPGRTHPESGLLFPMPVSPGEGVVYGKYDGTEVDYDGDVHTLIRDDDILVKFSGDRLTLDASDVVGDNVLVRVEDNEDETASGLVIAATARKGGKPSTGVVVKVGPGKMASNGQIMTVDVHVGDMVKFRDFAGNEVDIEGGEYAVVKMTDILAKF</sequence>
<evidence type="ECO:0000313" key="8">
    <source>
        <dbReference type="Proteomes" id="UP001530315"/>
    </source>
</evidence>
<name>A0ABD3QB68_9STRA</name>
<reference evidence="7 8" key="1">
    <citation type="submission" date="2024-10" db="EMBL/GenBank/DDBJ databases">
        <title>Updated reference genomes for cyclostephanoid diatoms.</title>
        <authorList>
            <person name="Roberts W.R."/>
            <person name="Alverson A.J."/>
        </authorList>
    </citation>
    <scope>NUCLEOTIDE SEQUENCE [LARGE SCALE GENOMIC DNA]</scope>
    <source>
        <strain evidence="7 8">AJA276-08</strain>
    </source>
</reference>
<dbReference type="PANTHER" id="PTHR10772:SF63">
    <property type="entry name" value="20 KDA CHAPERONIN, CHLOROPLASTIC"/>
    <property type="match status" value="1"/>
</dbReference>
<dbReference type="PRINTS" id="PR00297">
    <property type="entry name" value="CHAPERONIN10"/>
</dbReference>
<evidence type="ECO:0000313" key="7">
    <source>
        <dbReference type="EMBL" id="KAL3797592.1"/>
    </source>
</evidence>
<comment type="similarity">
    <text evidence="1 6">Belongs to the GroES chaperonin family.</text>
</comment>
<dbReference type="SMART" id="SM00883">
    <property type="entry name" value="Cpn10"/>
    <property type="match status" value="2"/>
</dbReference>
<protein>
    <recommendedName>
        <fullName evidence="4">20 kDa chaperonin, chloroplastic</fullName>
    </recommendedName>
    <alternativeName>
        <fullName evidence="3">Chaperonin 10</fullName>
    </alternativeName>
    <alternativeName>
        <fullName evidence="5">Protein Cpn21</fullName>
    </alternativeName>
</protein>
<keyword evidence="2 6" id="KW-0143">Chaperone</keyword>
<comment type="caution">
    <text evidence="7">The sequence shown here is derived from an EMBL/GenBank/DDBJ whole genome shotgun (WGS) entry which is preliminary data.</text>
</comment>
<accession>A0ABD3QB68</accession>
<proteinExistence type="inferred from homology"/>
<dbReference type="AlphaFoldDB" id="A0ABD3QB68"/>
<dbReference type="FunFam" id="2.30.33.40:FF:000001">
    <property type="entry name" value="10 kDa chaperonin"/>
    <property type="match status" value="2"/>
</dbReference>
<dbReference type="InterPro" id="IPR037124">
    <property type="entry name" value="Chaperonin_GroES_sf"/>
</dbReference>
<organism evidence="7 8">
    <name type="scientific">Stephanodiscus triporus</name>
    <dbReference type="NCBI Taxonomy" id="2934178"/>
    <lineage>
        <taxon>Eukaryota</taxon>
        <taxon>Sar</taxon>
        <taxon>Stramenopiles</taxon>
        <taxon>Ochrophyta</taxon>
        <taxon>Bacillariophyta</taxon>
        <taxon>Coscinodiscophyceae</taxon>
        <taxon>Thalassiosirophycidae</taxon>
        <taxon>Stephanodiscales</taxon>
        <taxon>Stephanodiscaceae</taxon>
        <taxon>Stephanodiscus</taxon>
    </lineage>
</organism>
<evidence type="ECO:0000256" key="6">
    <source>
        <dbReference type="RuleBase" id="RU003479"/>
    </source>
</evidence>
<keyword evidence="8" id="KW-1185">Reference proteome</keyword>
<dbReference type="SUPFAM" id="SSF50129">
    <property type="entry name" value="GroES-like"/>
    <property type="match status" value="2"/>
</dbReference>
<dbReference type="EMBL" id="JALLAZ020000343">
    <property type="protein sequence ID" value="KAL3797592.1"/>
    <property type="molecule type" value="Genomic_DNA"/>
</dbReference>
<dbReference type="InterPro" id="IPR020818">
    <property type="entry name" value="Chaperonin_GroES"/>
</dbReference>